<protein>
    <submittedName>
        <fullName evidence="10">MscS Mechanosensitive ion channel</fullName>
    </submittedName>
</protein>
<keyword evidence="11" id="KW-1185">Reference proteome</keyword>
<evidence type="ECO:0000256" key="5">
    <source>
        <dbReference type="ARBA" id="ARBA00022989"/>
    </source>
</evidence>
<proteinExistence type="inferred from homology"/>
<dbReference type="InterPro" id="IPR006685">
    <property type="entry name" value="MscS_channel_2nd"/>
</dbReference>
<dbReference type="Pfam" id="PF05552">
    <property type="entry name" value="MS_channel_1st_1"/>
    <property type="match status" value="1"/>
</dbReference>
<dbReference type="Gene3D" id="2.30.30.60">
    <property type="match status" value="1"/>
</dbReference>
<dbReference type="Gene3D" id="1.10.287.1260">
    <property type="match status" value="1"/>
</dbReference>
<evidence type="ECO:0000256" key="4">
    <source>
        <dbReference type="ARBA" id="ARBA00022692"/>
    </source>
</evidence>
<name>E4RZ19_LEAB4</name>
<dbReference type="Gene3D" id="3.30.70.100">
    <property type="match status" value="1"/>
</dbReference>
<dbReference type="SUPFAM" id="SSF50182">
    <property type="entry name" value="Sm-like ribonucleoproteins"/>
    <property type="match status" value="1"/>
</dbReference>
<dbReference type="InterPro" id="IPR008910">
    <property type="entry name" value="MSC_TM_helix"/>
</dbReference>
<feature type="transmembrane region" description="Helical" evidence="7">
    <location>
        <begin position="20"/>
        <end position="37"/>
    </location>
</feature>
<evidence type="ECO:0000256" key="6">
    <source>
        <dbReference type="ARBA" id="ARBA00023136"/>
    </source>
</evidence>
<dbReference type="SUPFAM" id="SSF82689">
    <property type="entry name" value="Mechanosensitive channel protein MscS (YggB), C-terminal domain"/>
    <property type="match status" value="1"/>
</dbReference>
<dbReference type="EMBL" id="CP002305">
    <property type="protein sequence ID" value="ADQ18238.1"/>
    <property type="molecule type" value="Genomic_DNA"/>
</dbReference>
<evidence type="ECO:0000313" key="11">
    <source>
        <dbReference type="Proteomes" id="UP000007435"/>
    </source>
</evidence>
<evidence type="ECO:0000256" key="7">
    <source>
        <dbReference type="SAM" id="Phobius"/>
    </source>
</evidence>
<dbReference type="InterPro" id="IPR011014">
    <property type="entry name" value="MscS_channel_TM-2"/>
</dbReference>
<dbReference type="RefSeq" id="WP_013409276.1">
    <property type="nucleotide sequence ID" value="NC_014655.1"/>
</dbReference>
<dbReference type="Proteomes" id="UP000007435">
    <property type="component" value="Chromosome"/>
</dbReference>
<dbReference type="InterPro" id="IPR010920">
    <property type="entry name" value="LSM_dom_sf"/>
</dbReference>
<feature type="transmembrane region" description="Helical" evidence="7">
    <location>
        <begin position="88"/>
        <end position="107"/>
    </location>
</feature>
<evidence type="ECO:0000259" key="9">
    <source>
        <dbReference type="Pfam" id="PF21088"/>
    </source>
</evidence>
<accession>E4RZ19</accession>
<keyword evidence="3" id="KW-1003">Cell membrane</keyword>
<feature type="domain" description="Mechanosensitive ion channel transmembrane helices 2/3" evidence="9">
    <location>
        <begin position="64"/>
        <end position="104"/>
    </location>
</feature>
<dbReference type="InterPro" id="IPR023408">
    <property type="entry name" value="MscS_beta-dom_sf"/>
</dbReference>
<feature type="domain" description="Mechanosensitive ion channel MscS" evidence="8">
    <location>
        <begin position="107"/>
        <end position="171"/>
    </location>
</feature>
<dbReference type="InterPro" id="IPR011066">
    <property type="entry name" value="MscS_channel_C_sf"/>
</dbReference>
<feature type="transmembrane region" description="Helical" evidence="7">
    <location>
        <begin position="57"/>
        <end position="76"/>
    </location>
</feature>
<keyword evidence="6 7" id="KW-0472">Membrane</keyword>
<dbReference type="STRING" id="649349.Lbys_2576"/>
<gene>
    <name evidence="10" type="ordered locus">Lbys_2576</name>
</gene>
<organism evidence="10 11">
    <name type="scientific">Leadbetterella byssophila (strain DSM 17132 / JCM 16389 / KACC 11308 / NBRC 106382 / 4M15)</name>
    <dbReference type="NCBI Taxonomy" id="649349"/>
    <lineage>
        <taxon>Bacteria</taxon>
        <taxon>Pseudomonadati</taxon>
        <taxon>Bacteroidota</taxon>
        <taxon>Cytophagia</taxon>
        <taxon>Cytophagales</taxon>
        <taxon>Leadbetterellaceae</taxon>
        <taxon>Leadbetterella</taxon>
    </lineage>
</organism>
<dbReference type="AlphaFoldDB" id="E4RZ19"/>
<keyword evidence="4 7" id="KW-0812">Transmembrane</keyword>
<comment type="similarity">
    <text evidence="2">Belongs to the MscS (TC 1.A.23) family.</text>
</comment>
<evidence type="ECO:0000259" key="8">
    <source>
        <dbReference type="Pfam" id="PF00924"/>
    </source>
</evidence>
<dbReference type="SUPFAM" id="SSF82861">
    <property type="entry name" value="Mechanosensitive channel protein MscS (YggB), transmembrane region"/>
    <property type="match status" value="1"/>
</dbReference>
<reference key="1">
    <citation type="submission" date="2010-11" db="EMBL/GenBank/DDBJ databases">
        <title>The complete genome of Leadbetterella byssophila DSM 17132.</title>
        <authorList>
            <consortium name="US DOE Joint Genome Institute (JGI-PGF)"/>
            <person name="Lucas S."/>
            <person name="Copeland A."/>
            <person name="Lapidus A."/>
            <person name="Glavina del Rio T."/>
            <person name="Dalin E."/>
            <person name="Tice H."/>
            <person name="Bruce D."/>
            <person name="Goodwin L."/>
            <person name="Pitluck S."/>
            <person name="Kyrpides N."/>
            <person name="Mavromatis K."/>
            <person name="Ivanova N."/>
            <person name="Teshima H."/>
            <person name="Brettin T."/>
            <person name="Detter J.C."/>
            <person name="Han C."/>
            <person name="Tapia R."/>
            <person name="Land M."/>
            <person name="Hauser L."/>
            <person name="Markowitz V."/>
            <person name="Cheng J.-F."/>
            <person name="Hugenholtz P."/>
            <person name="Woyke T."/>
            <person name="Wu D."/>
            <person name="Tindall B."/>
            <person name="Pomrenke H.G."/>
            <person name="Brambilla E."/>
            <person name="Klenk H.-P."/>
            <person name="Eisen J.A."/>
        </authorList>
    </citation>
    <scope>NUCLEOTIDE SEQUENCE [LARGE SCALE GENOMIC DNA]</scope>
    <source>
        <strain>DSM 17132</strain>
    </source>
</reference>
<dbReference type="KEGG" id="lby:Lbys_2576"/>
<dbReference type="GO" id="GO:0005886">
    <property type="term" value="C:plasma membrane"/>
    <property type="evidence" value="ECO:0007669"/>
    <property type="project" value="UniProtKB-SubCell"/>
</dbReference>
<dbReference type="PANTHER" id="PTHR30221">
    <property type="entry name" value="SMALL-CONDUCTANCE MECHANOSENSITIVE CHANNEL"/>
    <property type="match status" value="1"/>
</dbReference>
<dbReference type="Pfam" id="PF00924">
    <property type="entry name" value="MS_channel_2nd"/>
    <property type="match status" value="1"/>
</dbReference>
<evidence type="ECO:0000256" key="2">
    <source>
        <dbReference type="ARBA" id="ARBA00008017"/>
    </source>
</evidence>
<dbReference type="InterPro" id="IPR049142">
    <property type="entry name" value="MS_channel_1st"/>
</dbReference>
<dbReference type="GO" id="GO:0008381">
    <property type="term" value="F:mechanosensitive monoatomic ion channel activity"/>
    <property type="evidence" value="ECO:0007669"/>
    <property type="project" value="InterPro"/>
</dbReference>
<dbReference type="eggNOG" id="COG0668">
    <property type="taxonomic scope" value="Bacteria"/>
</dbReference>
<dbReference type="Pfam" id="PF21088">
    <property type="entry name" value="MS_channel_1st"/>
    <property type="match status" value="1"/>
</dbReference>
<evidence type="ECO:0000313" key="10">
    <source>
        <dbReference type="EMBL" id="ADQ18238.1"/>
    </source>
</evidence>
<comment type="subcellular location">
    <subcellularLocation>
        <location evidence="1">Cell membrane</location>
        <topology evidence="1">Multi-pass membrane protein</topology>
    </subcellularLocation>
</comment>
<sequence>MNYNLDSLLEMFKGLMIKYGHKLAIAIVTLIIGFWLANRISSGLRKVLTRRVPESSIVPFVVSLVSILIKVMVVLSAAAKFGIETTSFIALLGGAGLAVGLALQGNLSNFASGVMILAFKPYKIGDSVIISGFTGVVREILIFNTVLQTKENRRIIIPNSSITSNPITNISGNGELRVELSFKVPRQKDTEWIKSQILDACKGFSKIHLQPEPHISVNAEDWVMTIYTVKVWCSPSDTGAVEDYLNEEVKRRICETRN</sequence>
<evidence type="ECO:0000256" key="3">
    <source>
        <dbReference type="ARBA" id="ARBA00022475"/>
    </source>
</evidence>
<keyword evidence="5 7" id="KW-1133">Transmembrane helix</keyword>
<reference evidence="10 11" key="2">
    <citation type="journal article" date="2011" name="Stand. Genomic Sci.">
        <title>Complete genome sequence of Leadbetterella byssophila type strain (4M15).</title>
        <authorList>
            <person name="Abt B."/>
            <person name="Teshima H."/>
            <person name="Lucas S."/>
            <person name="Lapidus A."/>
            <person name="Del Rio T.G."/>
            <person name="Nolan M."/>
            <person name="Tice H."/>
            <person name="Cheng J.F."/>
            <person name="Pitluck S."/>
            <person name="Liolios K."/>
            <person name="Pagani I."/>
            <person name="Ivanova N."/>
            <person name="Mavromatis K."/>
            <person name="Pati A."/>
            <person name="Tapia R."/>
            <person name="Han C."/>
            <person name="Goodwin L."/>
            <person name="Chen A."/>
            <person name="Palaniappan K."/>
            <person name="Land M."/>
            <person name="Hauser L."/>
            <person name="Chang Y.J."/>
            <person name="Jeffries C.D."/>
            <person name="Rohde M."/>
            <person name="Goker M."/>
            <person name="Tindall B.J."/>
            <person name="Detter J.C."/>
            <person name="Woyke T."/>
            <person name="Bristow J."/>
            <person name="Eisen J.A."/>
            <person name="Markowitz V."/>
            <person name="Hugenholtz P."/>
            <person name="Klenk H.P."/>
            <person name="Kyrpides N.C."/>
        </authorList>
    </citation>
    <scope>NUCLEOTIDE SEQUENCE [LARGE SCALE GENOMIC DNA]</scope>
    <source>
        <strain evidence="11">DSM 17132 / JCM 16389 / KACC 11308 / NBRC 106382 / 4M15</strain>
    </source>
</reference>
<dbReference type="HOGENOM" id="CLU_037945_1_1_10"/>
<dbReference type="InterPro" id="IPR045275">
    <property type="entry name" value="MscS_archaea/bacteria_type"/>
</dbReference>
<evidence type="ECO:0000256" key="1">
    <source>
        <dbReference type="ARBA" id="ARBA00004651"/>
    </source>
</evidence>
<dbReference type="PANTHER" id="PTHR30221:SF1">
    <property type="entry name" value="SMALL-CONDUCTANCE MECHANOSENSITIVE CHANNEL"/>
    <property type="match status" value="1"/>
</dbReference>